<name>A0AAE1F9N5_PETCI</name>
<proteinExistence type="predicted"/>
<dbReference type="GO" id="GO:0004190">
    <property type="term" value="F:aspartic-type endopeptidase activity"/>
    <property type="evidence" value="ECO:0007669"/>
    <property type="project" value="InterPro"/>
</dbReference>
<protein>
    <recommendedName>
        <fullName evidence="4">Peptidase A2 domain-containing protein</fullName>
    </recommendedName>
</protein>
<comment type="caution">
    <text evidence="2">The sequence shown here is derived from an EMBL/GenBank/DDBJ whole genome shotgun (WGS) entry which is preliminary data.</text>
</comment>
<dbReference type="PANTHER" id="PTHR38681">
    <property type="entry name" value="RETROVIRUS-RELATED POL POLYPROTEIN FROM TRANSPOSON 412-LIKE PROTEIN-RELATED"/>
    <property type="match status" value="1"/>
</dbReference>
<dbReference type="GO" id="GO:0006508">
    <property type="term" value="P:proteolysis"/>
    <property type="evidence" value="ECO:0007669"/>
    <property type="project" value="InterPro"/>
</dbReference>
<evidence type="ECO:0008006" key="4">
    <source>
        <dbReference type="Google" id="ProtNLM"/>
    </source>
</evidence>
<dbReference type="PANTHER" id="PTHR38681:SF1">
    <property type="entry name" value="RETROVIRUS-RELATED POL POLYPROTEIN FROM TRANSPOSON 412-LIKE PROTEIN"/>
    <property type="match status" value="1"/>
</dbReference>
<organism evidence="2 3">
    <name type="scientific">Petrolisthes cinctipes</name>
    <name type="common">Flat porcelain crab</name>
    <dbReference type="NCBI Taxonomy" id="88211"/>
    <lineage>
        <taxon>Eukaryota</taxon>
        <taxon>Metazoa</taxon>
        <taxon>Ecdysozoa</taxon>
        <taxon>Arthropoda</taxon>
        <taxon>Crustacea</taxon>
        <taxon>Multicrustacea</taxon>
        <taxon>Malacostraca</taxon>
        <taxon>Eumalacostraca</taxon>
        <taxon>Eucarida</taxon>
        <taxon>Decapoda</taxon>
        <taxon>Pleocyemata</taxon>
        <taxon>Anomura</taxon>
        <taxon>Galatheoidea</taxon>
        <taxon>Porcellanidae</taxon>
        <taxon>Petrolisthes</taxon>
    </lineage>
</organism>
<evidence type="ECO:0000256" key="1">
    <source>
        <dbReference type="SAM" id="MobiDB-lite"/>
    </source>
</evidence>
<evidence type="ECO:0000313" key="2">
    <source>
        <dbReference type="EMBL" id="KAK3868788.1"/>
    </source>
</evidence>
<keyword evidence="3" id="KW-1185">Reference proteome</keyword>
<feature type="compositionally biased region" description="Polar residues" evidence="1">
    <location>
        <begin position="411"/>
        <end position="426"/>
    </location>
</feature>
<dbReference type="EMBL" id="JAWQEG010002943">
    <property type="protein sequence ID" value="KAK3868788.1"/>
    <property type="molecule type" value="Genomic_DNA"/>
</dbReference>
<feature type="compositionally biased region" description="Pro residues" evidence="1">
    <location>
        <begin position="274"/>
        <end position="283"/>
    </location>
</feature>
<dbReference type="InterPro" id="IPR001969">
    <property type="entry name" value="Aspartic_peptidase_AS"/>
</dbReference>
<dbReference type="AlphaFoldDB" id="A0AAE1F9N5"/>
<sequence length="480" mass="52289">MKLINSPCVTSLPDDILSYMHLQKLPAEARVILATLHNTSTNDYITAADRVLVEIPTNPARVSSNNAASSSTVFFTLLLSGKLQQREVVKPAPPALVSEPTPLLQVIDRSSGSKFLVDTGASVSIFPPNSQNRNKKFPSYDLLTADGEFCGDLVKDSIVGENEFLDTLRSTVSKFLASPPRTPDNQRCFVPSALGSAEYVWVRHDGHRRPLQRPYNGPFKVISKSSKYFTIQGPRREETVTIDRLKRAIVPSTTNDGGPVGSSQTPGEIYISVPSPPPSPAPELPHSSTSTDLKTDPLKIEPLVASPLKAESDISFSDSAGAKQCPQEVTTRSGRVSRPPDRYTSMVSLGPALTTRRGGGYCGASKPPQLQFTYTKPPQRQFTHTQPPQHTKLPQRQFTGFTRAHQLVNSKSCETNQASEASTQKYISAGNLEKGGEQHTPPLQPVLSLDRPPSRPPEHRPGPLDKPPCHCGKFSRSTSL</sequence>
<feature type="region of interest" description="Disordered" evidence="1">
    <location>
        <begin position="315"/>
        <end position="393"/>
    </location>
</feature>
<feature type="region of interest" description="Disordered" evidence="1">
    <location>
        <begin position="411"/>
        <end position="480"/>
    </location>
</feature>
<reference evidence="2" key="1">
    <citation type="submission" date="2023-10" db="EMBL/GenBank/DDBJ databases">
        <title>Genome assemblies of two species of porcelain crab, Petrolisthes cinctipes and Petrolisthes manimaculis (Anomura: Porcellanidae).</title>
        <authorList>
            <person name="Angst P."/>
        </authorList>
    </citation>
    <scope>NUCLEOTIDE SEQUENCE</scope>
    <source>
        <strain evidence="2">PB745_01</strain>
        <tissue evidence="2">Gill</tissue>
    </source>
</reference>
<feature type="compositionally biased region" description="Basic and acidic residues" evidence="1">
    <location>
        <begin position="452"/>
        <end position="463"/>
    </location>
</feature>
<feature type="compositionally biased region" description="Polar residues" evidence="1">
    <location>
        <begin position="368"/>
        <end position="393"/>
    </location>
</feature>
<evidence type="ECO:0000313" key="3">
    <source>
        <dbReference type="Proteomes" id="UP001286313"/>
    </source>
</evidence>
<feature type="region of interest" description="Disordered" evidence="1">
    <location>
        <begin position="251"/>
        <end position="294"/>
    </location>
</feature>
<dbReference type="PROSITE" id="PS00141">
    <property type="entry name" value="ASP_PROTEASE"/>
    <property type="match status" value="1"/>
</dbReference>
<feature type="compositionally biased region" description="Polar residues" evidence="1">
    <location>
        <begin position="251"/>
        <end position="266"/>
    </location>
</feature>
<gene>
    <name evidence="2" type="ORF">Pcinc_025826</name>
</gene>
<accession>A0AAE1F9N5</accession>
<dbReference type="Proteomes" id="UP001286313">
    <property type="component" value="Unassembled WGS sequence"/>
</dbReference>